<dbReference type="CDD" id="cd00165">
    <property type="entry name" value="S4"/>
    <property type="match status" value="1"/>
</dbReference>
<feature type="compositionally biased region" description="Basic and acidic residues" evidence="18">
    <location>
        <begin position="1"/>
        <end position="10"/>
    </location>
</feature>
<accession>A0ABQ8A8P9</accession>
<dbReference type="EMBL" id="JAGKQM010000013">
    <property type="protein sequence ID" value="KAH0888778.1"/>
    <property type="molecule type" value="Genomic_DNA"/>
</dbReference>
<proteinExistence type="inferred from homology"/>
<dbReference type="PROSITE" id="PS00528">
    <property type="entry name" value="RIBOSOMAL_S4E"/>
    <property type="match status" value="1"/>
</dbReference>
<comment type="caution">
    <text evidence="20">The sequence shown here is derived from an EMBL/GenBank/DDBJ whole genome shotgun (WGS) entry which is preliminary data.</text>
</comment>
<dbReference type="HAMAP" id="MF_00485">
    <property type="entry name" value="Ribosomal_eS4"/>
    <property type="match status" value="1"/>
</dbReference>
<evidence type="ECO:0000256" key="12">
    <source>
        <dbReference type="ARBA" id="ARBA00022786"/>
    </source>
</evidence>
<dbReference type="SMART" id="SM00739">
    <property type="entry name" value="KOW"/>
    <property type="match status" value="1"/>
</dbReference>
<evidence type="ECO:0000256" key="13">
    <source>
        <dbReference type="ARBA" id="ARBA00022833"/>
    </source>
</evidence>
<dbReference type="Pfam" id="PF00467">
    <property type="entry name" value="KOW"/>
    <property type="match status" value="1"/>
</dbReference>
<evidence type="ECO:0000313" key="20">
    <source>
        <dbReference type="EMBL" id="KAH0888778.1"/>
    </source>
</evidence>
<evidence type="ECO:0000256" key="7">
    <source>
        <dbReference type="ARBA" id="ARBA00022679"/>
    </source>
</evidence>
<dbReference type="InterPro" id="IPR013083">
    <property type="entry name" value="Znf_RING/FYVE/PHD"/>
</dbReference>
<dbReference type="Proteomes" id="UP000824890">
    <property type="component" value="Unassembled WGS sequence"/>
</dbReference>
<keyword evidence="9 17" id="KW-0699">rRNA-binding</keyword>
<dbReference type="SUPFAM" id="SSF48371">
    <property type="entry name" value="ARM repeat"/>
    <property type="match status" value="1"/>
</dbReference>
<keyword evidence="21" id="KW-1185">Reference proteome</keyword>
<dbReference type="EC" id="2.3.2.27" evidence="5"/>
<sequence>MGRPKGDAARSKSRPSSSRLNHPPISLHALPFLSLCFIGLASLLPSGSAAAAVGFGGYVGSSRFEASLSNEDSAPFLDLDSEMAQHLQRLSRKDPTTKIKALTSLSELVKQKKGKELLPLIPQWTFEYKKLILDYSRDVRRATHDVMTNVVTGVGRDLAPHLKSIMGPWWFSQFDLVSEVSQAAKSSLQAAFPAQEKRLDVLNLCSAEIFAYLEENLRLTPQNLSDKALASDELEEMYQQMMSSSLRALATLLDILLHEPNKAGSESVNAESKLASKARRVATSSAAKLFSFHKCFLNFLKSESSSIRSATYSLLSSFIKNVPEVFSEGDVRCLAPALLGVFRETSPICHSAMWEALLLFSRKFPQSWTYLNVHKSVLNHVWQFLRNGCFGSPQVSYPALILFLEVMPTQSVQADKFFVNFFDNLLAGRSMCDSSSADQLSLLRATTECFLWGLRNASRYCDGPSIHDLQVDLIDKVLVKNLWANFFELSKDSTPHIQRKPSETLSMSGSVNFLQELGRCILDILSGINLLEQNLLSYFLKTVQESFLNMLQQGDTETVTGSMRKMIDFLLLLERYSGLEGESWPLDQFMGPLLSKAFPWIKSSELIDGLKLLSVSVSIFGPRKIVPVLVGDIETYTLLSVEEGRDMSPEKFIKVFQEIFIPWCVDGHDSSTAVRAAKQDLLLSLLDDECFSQQWSGVISYVFDQQHHGFDKLASMELLLEKARDQITKRSSGLELSQRIGSKPDHWHHELIESTAISLVRSSPVTTTSATQFFSVLGGATEDSSISFVSRSSLVLIYRGILEKLLSFIKQSPLCSVSDTCSSLIVEAVDIEFDLSSSVDVIAITKFAAEVIDGSLFSLKALDQDATLLSTILSSVFIIDLESRISSLVDSTLNEFKEKQKDRNIVCGFVHAVCSKMNNQFWKSINYDVRKSSAKILAQSVRSVVQLEDDLQPCQLTLLCASWMPEVLEYLSLDQTDEEDICGLLLRESDVWPMWISSSSLTSINTHGVPAHVCDLRTSKSRRYVSFIDSLITKMGIHRFVVGHKDNGLSPQAWLSAEILCTWEWPGGSVQTSFLPALVSFCKSEPAYGSLLNSIFDILLNGALVHGEDEIDSSGNMWVELNNQIEDVKEPFLRALVSLIFTLFKEDLWREEEAMAVFKMVTDKLFIGEEPSKNCLRIIPFIMSIIISPLRKKTKSSFYGEDTVLPLEAFLGGWLERSLLFPPLVLWQRGEDMQDWFQLVISCYPVSEKAEEDKALKRHVSNEERTLLLDLFRKQKQIPGASSVVTQLPAVQILLARLIMVAVSYCGNDFNEEDWDFVFSNLRRLIQSAVVVMEEASENVNDFISGVSSMEKEIDTLEGLGLIVSISDPSLNNAKNALSAFYLLKLVKDKSVPDEDYLYSLTNEIWYPVKDRILEGVLRLFFCTGLAEAIAASYSPEAASLVASFRVDHLQFWELVAQLVVDSSPRARDRAVRAVEFWGLSKGAISSLYAIMFSSKPIPSLQRAAYIVLSTEPISRLAIVADGNVSPSDESLSDQDSSNVGLPSEEKLQLRDEISCMVEKLNYELLDTDLTAPDRVQTFLAWSLLLSHVNSLPSLTQGRERLVQYIERTANPLILDSLFQHIPLEQYMAQSLKKKDGDIPSELSVVASAATDAITTGSSLSTVKSLWPIETGNMASLAGAIYGLMLRVLPAYVREWFSEMRDRSASSLIEAFTRTWCSPSLIKNELSQIRKADFNDESFSVSISKSANEVVATYTKDETGMDLVIRLPVSYPLKPVDVNCTKSIGISDAKQRKWLMSMLMFLRNQNGALSEAIRIWKRNSDKEFEGVEDCPICYSVIHTVNHSLPRRACVTCKYKFHKACLDKWFLTSHKKGFTRLLSQPSPLKREKPSVSALPFRTPNMARGLKKHLKRLNAPKHWMLDKLGGAFAPKPSSGPHKSRECLPLVLIIRNRLKYALTYREVISILMQRHIQVDGKVRTDKTYPAGFMDVISIPKTNENFRLLYDTKGRFRLHSIRDEEAKFKLCKVRTIQVGQKGIPYLNTYDGRTIRYPDPLIKPNDTIKLDLEENKIVEFIKFDVGNVVMVTGGRNRGRVGVIKNREKHKGSFETIHIQDSTGHEFATRLGNVFTLGKGTKPWVSLPKGKGIKLTIIEEAKKRLAGQQAA</sequence>
<evidence type="ECO:0000256" key="4">
    <source>
        <dbReference type="ARBA" id="ARBA00007500"/>
    </source>
</evidence>
<dbReference type="InterPro" id="IPR054478">
    <property type="entry name" value="LTN1_UBC"/>
</dbReference>
<dbReference type="InterPro" id="IPR039795">
    <property type="entry name" value="LTN1/Rkr1"/>
</dbReference>
<dbReference type="InterPro" id="IPR014722">
    <property type="entry name" value="Rib_uL2_dom2"/>
</dbReference>
<dbReference type="InterPro" id="IPR038237">
    <property type="entry name" value="Ribosomal_eS4_central_sf"/>
</dbReference>
<comment type="similarity">
    <text evidence="4">Belongs to the eukaryotic ribosomal protein eS4 family.</text>
</comment>
<evidence type="ECO:0000313" key="21">
    <source>
        <dbReference type="Proteomes" id="UP000824890"/>
    </source>
</evidence>
<organism evidence="20 21">
    <name type="scientific">Brassica napus</name>
    <name type="common">Rape</name>
    <dbReference type="NCBI Taxonomy" id="3708"/>
    <lineage>
        <taxon>Eukaryota</taxon>
        <taxon>Viridiplantae</taxon>
        <taxon>Streptophyta</taxon>
        <taxon>Embryophyta</taxon>
        <taxon>Tracheophyta</taxon>
        <taxon>Spermatophyta</taxon>
        <taxon>Magnoliopsida</taxon>
        <taxon>eudicotyledons</taxon>
        <taxon>Gunneridae</taxon>
        <taxon>Pentapetalae</taxon>
        <taxon>rosids</taxon>
        <taxon>malvids</taxon>
        <taxon>Brassicales</taxon>
        <taxon>Brassicaceae</taxon>
        <taxon>Brassiceae</taxon>
        <taxon>Brassica</taxon>
    </lineage>
</organism>
<evidence type="ECO:0000259" key="19">
    <source>
        <dbReference type="SMART" id="SM00739"/>
    </source>
</evidence>
<dbReference type="InterPro" id="IPR000876">
    <property type="entry name" value="Ribosomal_eS4"/>
</dbReference>
<dbReference type="Pfam" id="PF00900">
    <property type="entry name" value="Ribosomal_S4e"/>
    <property type="match status" value="1"/>
</dbReference>
<dbReference type="CDD" id="cd06087">
    <property type="entry name" value="KOW_RPS4"/>
    <property type="match status" value="1"/>
</dbReference>
<keyword evidence="14 17" id="KW-0694">RNA-binding</keyword>
<evidence type="ECO:0000256" key="15">
    <source>
        <dbReference type="ARBA" id="ARBA00022980"/>
    </source>
</evidence>
<dbReference type="Pfam" id="PF22999">
    <property type="entry name" value="LTN1_E3_ligase_6th"/>
    <property type="match status" value="1"/>
</dbReference>
<keyword evidence="15" id="KW-0689">Ribosomal protein</keyword>
<dbReference type="Gene3D" id="3.30.40.10">
    <property type="entry name" value="Zinc/RING finger domain, C3HC4 (zinc finger)"/>
    <property type="match status" value="1"/>
</dbReference>
<evidence type="ECO:0000256" key="18">
    <source>
        <dbReference type="SAM" id="MobiDB-lite"/>
    </source>
</evidence>
<keyword evidence="16" id="KW-0687">Ribonucleoprotein</keyword>
<keyword evidence="13" id="KW-0862">Zinc</keyword>
<dbReference type="InterPro" id="IPR011989">
    <property type="entry name" value="ARM-like"/>
</dbReference>
<evidence type="ECO:0000256" key="17">
    <source>
        <dbReference type="PROSITE-ProRule" id="PRU00182"/>
    </source>
</evidence>
<evidence type="ECO:0000256" key="2">
    <source>
        <dbReference type="ARBA" id="ARBA00004514"/>
    </source>
</evidence>
<evidence type="ECO:0000256" key="16">
    <source>
        <dbReference type="ARBA" id="ARBA00023274"/>
    </source>
</evidence>
<evidence type="ECO:0000256" key="3">
    <source>
        <dbReference type="ARBA" id="ARBA00004906"/>
    </source>
</evidence>
<keyword evidence="11" id="KW-0863">Zinc-finger</keyword>
<evidence type="ECO:0000256" key="6">
    <source>
        <dbReference type="ARBA" id="ARBA00022490"/>
    </source>
</evidence>
<comment type="pathway">
    <text evidence="3">Protein modification; protein ubiquitination.</text>
</comment>
<dbReference type="InterPro" id="IPR018199">
    <property type="entry name" value="Ribosomal_eS4_N_CS"/>
</dbReference>
<evidence type="ECO:0000256" key="1">
    <source>
        <dbReference type="ARBA" id="ARBA00000900"/>
    </source>
</evidence>
<dbReference type="Gene3D" id="2.40.50.740">
    <property type="match status" value="1"/>
</dbReference>
<dbReference type="InterPro" id="IPR054477">
    <property type="entry name" value="LTN1_E3_ligase_6th"/>
</dbReference>
<dbReference type="Gene3D" id="2.30.30.30">
    <property type="match status" value="1"/>
</dbReference>
<comment type="subcellular location">
    <subcellularLocation>
        <location evidence="2">Cytoplasm</location>
        <location evidence="2">Cytosol</location>
    </subcellularLocation>
</comment>
<dbReference type="Pfam" id="PF16121">
    <property type="entry name" value="40S_S4_C"/>
    <property type="match status" value="1"/>
</dbReference>
<evidence type="ECO:0000256" key="5">
    <source>
        <dbReference type="ARBA" id="ARBA00012483"/>
    </source>
</evidence>
<keyword evidence="7" id="KW-0808">Transferase</keyword>
<dbReference type="Pfam" id="PF08071">
    <property type="entry name" value="RS4NT"/>
    <property type="match status" value="1"/>
</dbReference>
<keyword evidence="8" id="KW-0479">Metal-binding</keyword>
<dbReference type="PANTHER" id="PTHR12389">
    <property type="entry name" value="ZINC FINGER PROTEIN 294"/>
    <property type="match status" value="1"/>
</dbReference>
<protein>
    <recommendedName>
        <fullName evidence="5">RING-type E3 ubiquitin transferase</fullName>
        <ecNumber evidence="5">2.3.2.27</ecNumber>
    </recommendedName>
</protein>
<keyword evidence="6" id="KW-0963">Cytoplasm</keyword>
<evidence type="ECO:0000256" key="10">
    <source>
        <dbReference type="ARBA" id="ARBA00022737"/>
    </source>
</evidence>
<keyword evidence="10" id="KW-0677">Repeat</keyword>
<dbReference type="Gene3D" id="3.10.290.10">
    <property type="entry name" value="RNA-binding S4 domain"/>
    <property type="match status" value="1"/>
</dbReference>
<keyword evidence="12" id="KW-0833">Ubl conjugation pathway</keyword>
<dbReference type="InterPro" id="IPR016024">
    <property type="entry name" value="ARM-type_fold"/>
</dbReference>
<reference evidence="20 21" key="1">
    <citation type="submission" date="2021-05" db="EMBL/GenBank/DDBJ databases">
        <title>Genome Assembly of Synthetic Allotetraploid Brassica napus Reveals Homoeologous Exchanges between Subgenomes.</title>
        <authorList>
            <person name="Davis J.T."/>
        </authorList>
    </citation>
    <scope>NUCLEOTIDE SEQUENCE [LARGE SCALE GENOMIC DNA]</scope>
    <source>
        <strain evidence="21">cv. Da-Ae</strain>
        <tissue evidence="20">Seedling</tissue>
    </source>
</reference>
<dbReference type="InterPro" id="IPR013843">
    <property type="entry name" value="Ribosomal_eS4_N"/>
</dbReference>
<dbReference type="Pfam" id="PF22958">
    <property type="entry name" value="Ltn1_1st"/>
    <property type="match status" value="1"/>
</dbReference>
<evidence type="ECO:0000256" key="14">
    <source>
        <dbReference type="ARBA" id="ARBA00022884"/>
    </source>
</evidence>
<gene>
    <name evidence="20" type="ORF">HID58_051207</name>
</gene>
<dbReference type="InterPro" id="IPR039804">
    <property type="entry name" value="RING-CH-C4HC3_LTN1"/>
</dbReference>
<dbReference type="Pfam" id="PF23009">
    <property type="entry name" value="UBC_like"/>
    <property type="match status" value="1"/>
</dbReference>
<dbReference type="InterPro" id="IPR036986">
    <property type="entry name" value="S4_RNA-bd_sf"/>
</dbReference>
<evidence type="ECO:0000256" key="11">
    <source>
        <dbReference type="ARBA" id="ARBA00022771"/>
    </source>
</evidence>
<feature type="domain" description="KOW" evidence="19">
    <location>
        <begin position="2073"/>
        <end position="2100"/>
    </location>
</feature>
<dbReference type="InterPro" id="IPR032277">
    <property type="entry name" value="Ribosomal_eS4_C"/>
</dbReference>
<name>A0ABQ8A8P9_BRANA</name>
<evidence type="ECO:0000256" key="8">
    <source>
        <dbReference type="ARBA" id="ARBA00022723"/>
    </source>
</evidence>
<dbReference type="InterPro" id="IPR054476">
    <property type="entry name" value="Ltn1_N"/>
</dbReference>
<dbReference type="InterPro" id="IPR013845">
    <property type="entry name" value="Ribosomal_eS4_central_region"/>
</dbReference>
<evidence type="ECO:0000256" key="9">
    <source>
        <dbReference type="ARBA" id="ARBA00022730"/>
    </source>
</evidence>
<feature type="region of interest" description="Disordered" evidence="18">
    <location>
        <begin position="1"/>
        <end position="22"/>
    </location>
</feature>
<dbReference type="SUPFAM" id="SSF57850">
    <property type="entry name" value="RING/U-box"/>
    <property type="match status" value="1"/>
</dbReference>
<dbReference type="InterPro" id="IPR005824">
    <property type="entry name" value="KOW"/>
</dbReference>
<dbReference type="PROSITE" id="PS50889">
    <property type="entry name" value="S4"/>
    <property type="match status" value="1"/>
</dbReference>
<dbReference type="CDD" id="cd16491">
    <property type="entry name" value="RING-CH-C4HC3_LTN1"/>
    <property type="match status" value="1"/>
</dbReference>
<dbReference type="PANTHER" id="PTHR12389:SF0">
    <property type="entry name" value="E3 UBIQUITIN-PROTEIN LIGASE LISTERIN"/>
    <property type="match status" value="1"/>
</dbReference>
<dbReference type="InterPro" id="IPR041982">
    <property type="entry name" value="Ribosomal_eS4_KOW"/>
</dbReference>
<comment type="catalytic activity">
    <reaction evidence="1">
        <text>S-ubiquitinyl-[E2 ubiquitin-conjugating enzyme]-L-cysteine + [acceptor protein]-L-lysine = [E2 ubiquitin-conjugating enzyme]-L-cysteine + N(6)-ubiquitinyl-[acceptor protein]-L-lysine.</text>
        <dbReference type="EC" id="2.3.2.27"/>
    </reaction>
</comment>
<dbReference type="Gene3D" id="1.25.10.10">
    <property type="entry name" value="Leucine-rich Repeat Variant"/>
    <property type="match status" value="1"/>
</dbReference>